<evidence type="ECO:0000256" key="3">
    <source>
        <dbReference type="ARBA" id="ARBA00023026"/>
    </source>
</evidence>
<feature type="coiled-coil region" evidence="5">
    <location>
        <begin position="122"/>
        <end position="177"/>
    </location>
</feature>
<organism evidence="8 9">
    <name type="scientific">Symbiopectobacterium purcellii</name>
    <dbReference type="NCBI Taxonomy" id="2871826"/>
    <lineage>
        <taxon>Bacteria</taxon>
        <taxon>Pseudomonadati</taxon>
        <taxon>Pseudomonadota</taxon>
        <taxon>Gammaproteobacteria</taxon>
        <taxon>Enterobacterales</taxon>
        <taxon>Enterobacteriaceae</taxon>
    </lineage>
</organism>
<dbReference type="SUPFAM" id="SSF57997">
    <property type="entry name" value="Tropomyosin"/>
    <property type="match status" value="1"/>
</dbReference>
<keyword evidence="6" id="KW-0472">Membrane</keyword>
<feature type="coiled-coil region" evidence="5">
    <location>
        <begin position="304"/>
        <end position="334"/>
    </location>
</feature>
<keyword evidence="5" id="KW-0175">Coiled coil</keyword>
<evidence type="ECO:0000256" key="4">
    <source>
        <dbReference type="ARBA" id="ARBA00035640"/>
    </source>
</evidence>
<reference evidence="8 9" key="1">
    <citation type="submission" date="2021-08" db="EMBL/GenBank/DDBJ databases">
        <title>Culture and genomic analysis of Symbiopectobacterium purcellii sp. nov. gen. nov., isolated from the leafhopper Empoasca decipiens.</title>
        <authorList>
            <person name="Nadal-Jimenez P."/>
            <person name="Siozios S."/>
            <person name="Halliday N."/>
            <person name="Camara M."/>
            <person name="Hurst G.D.D."/>
        </authorList>
    </citation>
    <scope>NUCLEOTIDE SEQUENCE [LARGE SCALE GENOMIC DNA]</scope>
    <source>
        <strain evidence="8 9">SyEd1</strain>
    </source>
</reference>
<keyword evidence="6" id="KW-1133">Transmembrane helix</keyword>
<proteinExistence type="inferred from homology"/>
<evidence type="ECO:0000259" key="7">
    <source>
        <dbReference type="Pfam" id="PF04888"/>
    </source>
</evidence>
<keyword evidence="3" id="KW-0843">Virulence</keyword>
<dbReference type="Gene3D" id="1.20.120.330">
    <property type="entry name" value="Nucleotidyltransferases domain 2"/>
    <property type="match status" value="2"/>
</dbReference>
<dbReference type="PRINTS" id="PR01375">
    <property type="entry name" value="BACINVASINB"/>
</dbReference>
<evidence type="ECO:0000256" key="5">
    <source>
        <dbReference type="SAM" id="Coils"/>
    </source>
</evidence>
<comment type="subcellular location">
    <subcellularLocation>
        <location evidence="1">Host membrane</location>
        <topology evidence="1">Multi-pass membrane protein</topology>
    </subcellularLocation>
</comment>
<keyword evidence="9" id="KW-1185">Reference proteome</keyword>
<dbReference type="Pfam" id="PF04888">
    <property type="entry name" value="SseC"/>
    <property type="match status" value="1"/>
</dbReference>
<evidence type="ECO:0000256" key="2">
    <source>
        <dbReference type="ARBA" id="ARBA00022870"/>
    </source>
</evidence>
<accession>A0ABX9AHZ9</accession>
<comment type="similarity">
    <text evidence="4">Belongs to the SctE/SipB/YopB family.</text>
</comment>
<dbReference type="InterPro" id="IPR003895">
    <property type="entry name" value="T3SS_SctE/BipB"/>
</dbReference>
<evidence type="ECO:0000313" key="8">
    <source>
        <dbReference type="EMBL" id="QZN94802.1"/>
    </source>
</evidence>
<dbReference type="EMBL" id="CP081864">
    <property type="protein sequence ID" value="QZN94802.1"/>
    <property type="molecule type" value="Genomic_DNA"/>
</dbReference>
<dbReference type="RefSeq" id="WP_222157915.1">
    <property type="nucleotide sequence ID" value="NZ_CP081864.1"/>
</dbReference>
<gene>
    <name evidence="8" type="primary">sctE</name>
    <name evidence="8" type="ORF">K6K13_16235</name>
</gene>
<keyword evidence="2" id="KW-1043">Host membrane</keyword>
<protein>
    <submittedName>
        <fullName evidence="8">Type III secretion system translocon subunit SctE</fullName>
    </submittedName>
</protein>
<sequence length="654" mass="70650">MDVSKTGKAINLANLPSNTGKVSEAISTKTHISQVKGKAIDQLAQQRAREMIADDVSAQTASATSENVELPAIRQSTPLTSKAKMLFFMAQYQDITNGMDATQRANDLAVFLTQSEARMDKARELSAHLDALHQTYDGLEAEFNEAQKGVDGATDDVTQAQRKLDEAQKSLDELLEQLGVTDPDDPSLADNPDVTQAKKEITDAQKALGHAQSTLSDARAVAEQKLSAMQSVLNDINANTAEMNKKYNDVDLTSKGSVVSSNSVVQSEKALTKTAVMIMLITEFIMQIEDASAEKLKNDLELNRIQTKARQAEMQRKSDEYEEQVRKAEEAQKMASCVGKILGGLAIALGAITTVFGGGGLALMAVGISLMVADPIVAAITGKSLTEMVMDPLMEHVFMPLMNILGDIITQIFDKTPLGLLLNAIDKATGANMMDTIHMVVTAAVAIAAIVAISLVAKTAAKFMIEKMSQAMTSAIMQSIKQAITKVINKIMPQMVNNSMRQGSAALSRSMQSVTKQVGKVTKEINKKLDKISDKVNANVMKILRTNDPEDAKRLGNIALKRLEMLENGVHTAMPVVQSGMNINISNIRLQATKAIADFNLAAMDVSILRDLISKILTNHEEDSKASQSVNMTLSDMLSNKANTGKSVVRNIRA</sequence>
<feature type="transmembrane region" description="Helical" evidence="6">
    <location>
        <begin position="437"/>
        <end position="457"/>
    </location>
</feature>
<dbReference type="Proteomes" id="UP000825886">
    <property type="component" value="Chromosome"/>
</dbReference>
<keyword evidence="6" id="KW-0812">Transmembrane</keyword>
<evidence type="ECO:0000256" key="1">
    <source>
        <dbReference type="ARBA" id="ARBA00004301"/>
    </source>
</evidence>
<evidence type="ECO:0000256" key="6">
    <source>
        <dbReference type="SAM" id="Phobius"/>
    </source>
</evidence>
<feature type="transmembrane region" description="Helical" evidence="6">
    <location>
        <begin position="337"/>
        <end position="356"/>
    </location>
</feature>
<evidence type="ECO:0000313" key="9">
    <source>
        <dbReference type="Proteomes" id="UP000825886"/>
    </source>
</evidence>
<dbReference type="InterPro" id="IPR006972">
    <property type="entry name" value="BipB-like_C"/>
</dbReference>
<name>A0ABX9AHZ9_9ENTR</name>
<feature type="domain" description="Translocator protein BipB-like C-terminal" evidence="7">
    <location>
        <begin position="291"/>
        <end position="651"/>
    </location>
</feature>